<comment type="caution">
    <text evidence="1">The sequence shown here is derived from an EMBL/GenBank/DDBJ whole genome shotgun (WGS) entry which is preliminary data.</text>
</comment>
<evidence type="ECO:0000313" key="1">
    <source>
        <dbReference type="EMBL" id="KAF9479313.1"/>
    </source>
</evidence>
<gene>
    <name evidence="1" type="ORF">BDN70DRAFT_878891</name>
</gene>
<sequence>MHLILVQIALSQGINARKCWEVAQRDSETANNAAPVSRTKSRRVHGKVKATICESIDAYLQLDMLS</sequence>
<dbReference type="AlphaFoldDB" id="A0A9P5Z0T6"/>
<accession>A0A9P5Z0T6</accession>
<dbReference type="Proteomes" id="UP000807469">
    <property type="component" value="Unassembled WGS sequence"/>
</dbReference>
<organism evidence="1 2">
    <name type="scientific">Pholiota conissans</name>
    <dbReference type="NCBI Taxonomy" id="109636"/>
    <lineage>
        <taxon>Eukaryota</taxon>
        <taxon>Fungi</taxon>
        <taxon>Dikarya</taxon>
        <taxon>Basidiomycota</taxon>
        <taxon>Agaricomycotina</taxon>
        <taxon>Agaricomycetes</taxon>
        <taxon>Agaricomycetidae</taxon>
        <taxon>Agaricales</taxon>
        <taxon>Agaricineae</taxon>
        <taxon>Strophariaceae</taxon>
        <taxon>Pholiota</taxon>
    </lineage>
</organism>
<keyword evidence="2" id="KW-1185">Reference proteome</keyword>
<protein>
    <submittedName>
        <fullName evidence="1">Uncharacterized protein</fullName>
    </submittedName>
</protein>
<name>A0A9P5Z0T6_9AGAR</name>
<dbReference type="EMBL" id="MU155215">
    <property type="protein sequence ID" value="KAF9479313.1"/>
    <property type="molecule type" value="Genomic_DNA"/>
</dbReference>
<proteinExistence type="predicted"/>
<evidence type="ECO:0000313" key="2">
    <source>
        <dbReference type="Proteomes" id="UP000807469"/>
    </source>
</evidence>
<reference evidence="1" key="1">
    <citation type="submission" date="2020-11" db="EMBL/GenBank/DDBJ databases">
        <authorList>
            <consortium name="DOE Joint Genome Institute"/>
            <person name="Ahrendt S."/>
            <person name="Riley R."/>
            <person name="Andreopoulos W."/>
            <person name="Labutti K."/>
            <person name="Pangilinan J."/>
            <person name="Ruiz-Duenas F.J."/>
            <person name="Barrasa J.M."/>
            <person name="Sanchez-Garcia M."/>
            <person name="Camarero S."/>
            <person name="Miyauchi S."/>
            <person name="Serrano A."/>
            <person name="Linde D."/>
            <person name="Babiker R."/>
            <person name="Drula E."/>
            <person name="Ayuso-Fernandez I."/>
            <person name="Pacheco R."/>
            <person name="Padilla G."/>
            <person name="Ferreira P."/>
            <person name="Barriuso J."/>
            <person name="Kellner H."/>
            <person name="Castanera R."/>
            <person name="Alfaro M."/>
            <person name="Ramirez L."/>
            <person name="Pisabarro A.G."/>
            <person name="Kuo A."/>
            <person name="Tritt A."/>
            <person name="Lipzen A."/>
            <person name="He G."/>
            <person name="Yan M."/>
            <person name="Ng V."/>
            <person name="Cullen D."/>
            <person name="Martin F."/>
            <person name="Rosso M.-N."/>
            <person name="Henrissat B."/>
            <person name="Hibbett D."/>
            <person name="Martinez A.T."/>
            <person name="Grigoriev I.V."/>
        </authorList>
    </citation>
    <scope>NUCLEOTIDE SEQUENCE</scope>
    <source>
        <strain evidence="1">CIRM-BRFM 674</strain>
    </source>
</reference>